<proteinExistence type="predicted"/>
<comment type="caution">
    <text evidence="1">The sequence shown here is derived from an EMBL/GenBank/DDBJ whole genome shotgun (WGS) entry which is preliminary data.</text>
</comment>
<gene>
    <name evidence="1" type="ORF">GCM10007028_06430</name>
</gene>
<dbReference type="RefSeq" id="WP_189359312.1">
    <property type="nucleotide sequence ID" value="NZ_BMWZ01000001.1"/>
</dbReference>
<sequence>MKLNLFIIVFVLIGFTKVDAQVVSGHYGPGLFGLRSAHGFPMDWSYVNVTHIYYAAEMKDNDGNISTLSKPINVIANISGGIWGTKIDKIKANYNAAVILPFTNLAPNPETLELDPDNIGLGDIKVIPLMLTWNFKQFAINTRYAFWAPTGSFDMNSKSNKGKGFWSHNIGLGGTVYLDAKKSWNVSLMNTFEFNGKQKGTNINPASTHVMEYGIGRTFDEVFNMGIIGYRTKQIGDQKGVTLPAGLNDYEVSAVGMEFNYRTKSNWAFITRWYLEYDGVNRPEGSAIRFIFLKNF</sequence>
<organism evidence="1 2">
    <name type="scientific">Algibacter mikhailovii</name>
    <dbReference type="NCBI Taxonomy" id="425498"/>
    <lineage>
        <taxon>Bacteria</taxon>
        <taxon>Pseudomonadati</taxon>
        <taxon>Bacteroidota</taxon>
        <taxon>Flavobacteriia</taxon>
        <taxon>Flavobacteriales</taxon>
        <taxon>Flavobacteriaceae</taxon>
        <taxon>Algibacter</taxon>
    </lineage>
</organism>
<dbReference type="InterPro" id="IPR025737">
    <property type="entry name" value="FApF"/>
</dbReference>
<dbReference type="EMBL" id="BMWZ01000001">
    <property type="protein sequence ID" value="GGZ71780.1"/>
    <property type="molecule type" value="Genomic_DNA"/>
</dbReference>
<keyword evidence="2" id="KW-1185">Reference proteome</keyword>
<accession>A0A918QTD6</accession>
<protein>
    <recommendedName>
        <fullName evidence="3">Transporter</fullName>
    </recommendedName>
</protein>
<evidence type="ECO:0000313" key="2">
    <source>
        <dbReference type="Proteomes" id="UP000636004"/>
    </source>
</evidence>
<evidence type="ECO:0000313" key="1">
    <source>
        <dbReference type="EMBL" id="GGZ71780.1"/>
    </source>
</evidence>
<dbReference type="Proteomes" id="UP000636004">
    <property type="component" value="Unassembled WGS sequence"/>
</dbReference>
<reference evidence="1" key="1">
    <citation type="journal article" date="2014" name="Int. J. Syst. Evol. Microbiol.">
        <title>Complete genome sequence of Corynebacterium casei LMG S-19264T (=DSM 44701T), isolated from a smear-ripened cheese.</title>
        <authorList>
            <consortium name="US DOE Joint Genome Institute (JGI-PGF)"/>
            <person name="Walter F."/>
            <person name="Albersmeier A."/>
            <person name="Kalinowski J."/>
            <person name="Ruckert C."/>
        </authorList>
    </citation>
    <scope>NUCLEOTIDE SEQUENCE</scope>
    <source>
        <strain evidence="1">KCTC 12710</strain>
    </source>
</reference>
<reference evidence="1" key="2">
    <citation type="submission" date="2020-09" db="EMBL/GenBank/DDBJ databases">
        <authorList>
            <person name="Sun Q."/>
            <person name="Kim S."/>
        </authorList>
    </citation>
    <scope>NUCLEOTIDE SEQUENCE</scope>
    <source>
        <strain evidence="1">KCTC 12710</strain>
    </source>
</reference>
<evidence type="ECO:0008006" key="3">
    <source>
        <dbReference type="Google" id="ProtNLM"/>
    </source>
</evidence>
<name>A0A918QTD6_9FLAO</name>
<dbReference type="AlphaFoldDB" id="A0A918QTD6"/>
<dbReference type="Pfam" id="PF13557">
    <property type="entry name" value="Phenol_MetA_deg"/>
    <property type="match status" value="1"/>
</dbReference>